<dbReference type="GO" id="GO:0005737">
    <property type="term" value="C:cytoplasm"/>
    <property type="evidence" value="ECO:0007669"/>
    <property type="project" value="TreeGrafter"/>
</dbReference>
<dbReference type="Gene3D" id="3.30.420.40">
    <property type="match status" value="1"/>
</dbReference>
<evidence type="ECO:0000256" key="2">
    <source>
        <dbReference type="ARBA" id="ARBA00022777"/>
    </source>
</evidence>
<evidence type="ECO:0000259" key="3">
    <source>
        <dbReference type="Pfam" id="PF00370"/>
    </source>
</evidence>
<dbReference type="PANTHER" id="PTHR43435:SF4">
    <property type="entry name" value="FGGY CARBOHYDRATE KINASE DOMAIN-CONTAINING PROTEIN"/>
    <property type="match status" value="1"/>
</dbReference>
<evidence type="ECO:0000256" key="1">
    <source>
        <dbReference type="ARBA" id="ARBA00022679"/>
    </source>
</evidence>
<dbReference type="EMBL" id="JACGWN010000004">
    <property type="protein sequence ID" value="KAL0453487.1"/>
    <property type="molecule type" value="Genomic_DNA"/>
</dbReference>
<accession>A0AAW2XHI5</accession>
<keyword evidence="2 4" id="KW-0418">Kinase</keyword>
<proteinExistence type="predicted"/>
<dbReference type="InterPro" id="IPR018484">
    <property type="entry name" value="FGGY_N"/>
</dbReference>
<dbReference type="InterPro" id="IPR043129">
    <property type="entry name" value="ATPase_NBD"/>
</dbReference>
<gene>
    <name evidence="4" type="ORF">Slati_1326800</name>
</gene>
<evidence type="ECO:0000313" key="4">
    <source>
        <dbReference type="EMBL" id="KAL0453487.1"/>
    </source>
</evidence>
<dbReference type="GO" id="GO:0019321">
    <property type="term" value="P:pentose metabolic process"/>
    <property type="evidence" value="ECO:0007669"/>
    <property type="project" value="TreeGrafter"/>
</dbReference>
<organism evidence="4">
    <name type="scientific">Sesamum latifolium</name>
    <dbReference type="NCBI Taxonomy" id="2727402"/>
    <lineage>
        <taxon>Eukaryota</taxon>
        <taxon>Viridiplantae</taxon>
        <taxon>Streptophyta</taxon>
        <taxon>Embryophyta</taxon>
        <taxon>Tracheophyta</taxon>
        <taxon>Spermatophyta</taxon>
        <taxon>Magnoliopsida</taxon>
        <taxon>eudicotyledons</taxon>
        <taxon>Gunneridae</taxon>
        <taxon>Pentapetalae</taxon>
        <taxon>asterids</taxon>
        <taxon>lamiids</taxon>
        <taxon>Lamiales</taxon>
        <taxon>Pedaliaceae</taxon>
        <taxon>Sesamum</taxon>
    </lineage>
</organism>
<feature type="domain" description="Carbohydrate kinase FGGY N-terminal" evidence="3">
    <location>
        <begin position="15"/>
        <end position="90"/>
    </location>
</feature>
<keyword evidence="1" id="KW-0808">Transferase</keyword>
<dbReference type="GO" id="GO:0019150">
    <property type="term" value="F:D-ribulokinase activity"/>
    <property type="evidence" value="ECO:0007669"/>
    <property type="project" value="TreeGrafter"/>
</dbReference>
<sequence length="117" mass="12010">MTTAAPPPAARGSVFLGVDVGTGSARAGLFDDNGRLLGSASCPIQIWKDGDCVEQSSTDIWLAVCTSVKAACSLANVFGDEVTSLGFSATCSLAYGLTIYEGKLVLCAVAIDDEENL</sequence>
<protein>
    <submittedName>
        <fullName evidence="4">Sugar kinase</fullName>
    </submittedName>
</protein>
<dbReference type="PANTHER" id="PTHR43435">
    <property type="entry name" value="RIBULOKINASE"/>
    <property type="match status" value="1"/>
</dbReference>
<dbReference type="SUPFAM" id="SSF53067">
    <property type="entry name" value="Actin-like ATPase domain"/>
    <property type="match status" value="1"/>
</dbReference>
<dbReference type="Pfam" id="PF00370">
    <property type="entry name" value="FGGY_N"/>
    <property type="match status" value="1"/>
</dbReference>
<reference evidence="4" key="2">
    <citation type="journal article" date="2024" name="Plant">
        <title>Genomic evolution and insights into agronomic trait innovations of Sesamum species.</title>
        <authorList>
            <person name="Miao H."/>
            <person name="Wang L."/>
            <person name="Qu L."/>
            <person name="Liu H."/>
            <person name="Sun Y."/>
            <person name="Le M."/>
            <person name="Wang Q."/>
            <person name="Wei S."/>
            <person name="Zheng Y."/>
            <person name="Lin W."/>
            <person name="Duan Y."/>
            <person name="Cao H."/>
            <person name="Xiong S."/>
            <person name="Wang X."/>
            <person name="Wei L."/>
            <person name="Li C."/>
            <person name="Ma Q."/>
            <person name="Ju M."/>
            <person name="Zhao R."/>
            <person name="Li G."/>
            <person name="Mu C."/>
            <person name="Tian Q."/>
            <person name="Mei H."/>
            <person name="Zhang T."/>
            <person name="Gao T."/>
            <person name="Zhang H."/>
        </authorList>
    </citation>
    <scope>NUCLEOTIDE SEQUENCE</scope>
    <source>
        <strain evidence="4">KEN1</strain>
    </source>
</reference>
<comment type="caution">
    <text evidence="4">The sequence shown here is derived from an EMBL/GenBank/DDBJ whole genome shotgun (WGS) entry which is preliminary data.</text>
</comment>
<dbReference type="AlphaFoldDB" id="A0AAW2XHI5"/>
<reference evidence="4" key="1">
    <citation type="submission" date="2020-06" db="EMBL/GenBank/DDBJ databases">
        <authorList>
            <person name="Li T."/>
            <person name="Hu X."/>
            <person name="Zhang T."/>
            <person name="Song X."/>
            <person name="Zhang H."/>
            <person name="Dai N."/>
            <person name="Sheng W."/>
            <person name="Hou X."/>
            <person name="Wei L."/>
        </authorList>
    </citation>
    <scope>NUCLEOTIDE SEQUENCE</scope>
    <source>
        <strain evidence="4">KEN1</strain>
        <tissue evidence="4">Leaf</tissue>
    </source>
</reference>
<name>A0AAW2XHI5_9LAMI</name>